<dbReference type="InterPro" id="IPR031800">
    <property type="entry name" value="PilZ_atypical"/>
</dbReference>
<name>A0ABS2BFR4_9NEIS</name>
<gene>
    <name evidence="2" type="ORF">JMJ54_01280</name>
</gene>
<sequence length="180" mass="20239">MAVRRGYNPGFEFRSKAMSAFPEGVHFDAVLPLVWQPQVSWQPFEVARYLDVLADFDTAERAEAVTGEQAKLDLQLLWLARLMNPSLPLPAPVTIGLEYVRWSANDVALGAKGCLAMVPDEALPHLLSLPVEVIAVEPDGMETVVTARWQLDHAAARDAFERYVFRCHREQIRQERGTKP</sequence>
<accession>A0ABS2BFR4</accession>
<keyword evidence="3" id="KW-1185">Reference proteome</keyword>
<dbReference type="EMBL" id="JAESND010000001">
    <property type="protein sequence ID" value="MBM3114447.1"/>
    <property type="molecule type" value="Genomic_DNA"/>
</dbReference>
<dbReference type="Pfam" id="PF16823">
    <property type="entry name" value="tPilZ"/>
    <property type="match status" value="1"/>
</dbReference>
<dbReference type="Proteomes" id="UP000809431">
    <property type="component" value="Unassembled WGS sequence"/>
</dbReference>
<evidence type="ECO:0000313" key="3">
    <source>
        <dbReference type="Proteomes" id="UP000809431"/>
    </source>
</evidence>
<protein>
    <submittedName>
        <fullName evidence="2">PilZ domain-containing protein</fullName>
    </submittedName>
</protein>
<organism evidence="2 3">
    <name type="scientific">Jeongeupia naejangsanensis</name>
    <dbReference type="NCBI Taxonomy" id="613195"/>
    <lineage>
        <taxon>Bacteria</taxon>
        <taxon>Pseudomonadati</taxon>
        <taxon>Pseudomonadota</taxon>
        <taxon>Betaproteobacteria</taxon>
        <taxon>Neisseriales</taxon>
        <taxon>Chitinibacteraceae</taxon>
        <taxon>Jeongeupia</taxon>
    </lineage>
</organism>
<evidence type="ECO:0000259" key="1">
    <source>
        <dbReference type="Pfam" id="PF16823"/>
    </source>
</evidence>
<feature type="domain" description="Cyclic di-GMP receptor atypical PilZ" evidence="1">
    <location>
        <begin position="64"/>
        <end position="176"/>
    </location>
</feature>
<reference evidence="2 3" key="1">
    <citation type="submission" date="2021-01" db="EMBL/GenBank/DDBJ databases">
        <title>Draft Genome Sequence and Polyhydroxyalkanoate Biosynthetic Potential of Jeongeupia naejangsanensis Type Strain DSM 24253.</title>
        <authorList>
            <person name="Turrini P."/>
            <person name="Artuso I."/>
            <person name="Lugli G.A."/>
            <person name="Frangipani E."/>
            <person name="Ventura M."/>
            <person name="Visca P."/>
        </authorList>
    </citation>
    <scope>NUCLEOTIDE SEQUENCE [LARGE SCALE GENOMIC DNA]</scope>
    <source>
        <strain evidence="2 3">DSM 24253</strain>
    </source>
</reference>
<evidence type="ECO:0000313" key="2">
    <source>
        <dbReference type="EMBL" id="MBM3114447.1"/>
    </source>
</evidence>
<proteinExistence type="predicted"/>
<comment type="caution">
    <text evidence="2">The sequence shown here is derived from an EMBL/GenBank/DDBJ whole genome shotgun (WGS) entry which is preliminary data.</text>
</comment>